<keyword evidence="4" id="KW-1185">Reference proteome</keyword>
<proteinExistence type="predicted"/>
<dbReference type="Proteomes" id="UP000054771">
    <property type="component" value="Unassembled WGS sequence"/>
</dbReference>
<name>A0A0U5GCB6_ASPCI</name>
<dbReference type="EMBL" id="CDMC01000010">
    <property type="protein sequence ID" value="CEL08184.1"/>
    <property type="molecule type" value="Genomic_DNA"/>
</dbReference>
<dbReference type="InterPro" id="IPR054464">
    <property type="entry name" value="ULD_fung"/>
</dbReference>
<evidence type="ECO:0000259" key="2">
    <source>
        <dbReference type="Pfam" id="PF22893"/>
    </source>
</evidence>
<gene>
    <name evidence="3" type="ORF">ASPCAL11336</name>
</gene>
<evidence type="ECO:0000313" key="4">
    <source>
        <dbReference type="Proteomes" id="UP000054771"/>
    </source>
</evidence>
<dbReference type="AlphaFoldDB" id="A0A0U5GCB6"/>
<sequence>MAKGFWKSQSVPPFSGQKRQTRRERFERRWRKISWITIKKEDIKKLERDLHGHILALQLYEGFLQHMTLCKVETDVSELALLTRKTELQTKAIYEMLQAICSFIPQYIADRQHKHQPTTFQTAMGRYIGIPRECCITMEQLQRHVEIIFAGTPGHKKIMRREYFLEDVSTMTDISPANWEWTVTARAHIAMTVLSRLTLAKTSDLSYTCPRCDTNNVNGILRQGMSECVNCKLIYEVVDATRDTKHGTPTWFEQKYPSRLPVSNQQNAFCRLRDMREIQDVNPTAETPIFRGNDGYLRNGFVFGTLPPLTIPGLTVFCCRCGNGPRRREFPLNVCLGCDHNMCPRCTERK</sequence>
<reference evidence="4" key="1">
    <citation type="journal article" date="2016" name="Genome Announc.">
        <title>Draft genome sequences of fungus Aspergillus calidoustus.</title>
        <authorList>
            <person name="Horn F."/>
            <person name="Linde J."/>
            <person name="Mattern D.J."/>
            <person name="Walther G."/>
            <person name="Guthke R."/>
            <person name="Scherlach K."/>
            <person name="Martin K."/>
            <person name="Brakhage A.A."/>
            <person name="Petzke L."/>
            <person name="Valiante V."/>
        </authorList>
    </citation>
    <scope>NUCLEOTIDE SEQUENCE [LARGE SCALE GENOMIC DNA]</scope>
    <source>
        <strain evidence="4">SF006504</strain>
    </source>
</reference>
<dbReference type="OrthoDB" id="3045089at2759"/>
<accession>A0A0U5GCB6</accession>
<feature type="region of interest" description="Disordered" evidence="1">
    <location>
        <begin position="1"/>
        <end position="22"/>
    </location>
</feature>
<dbReference type="Pfam" id="PF22893">
    <property type="entry name" value="ULD_2"/>
    <property type="match status" value="1"/>
</dbReference>
<feature type="domain" description="Ubiquitin-like" evidence="2">
    <location>
        <begin position="115"/>
        <end position="195"/>
    </location>
</feature>
<evidence type="ECO:0000256" key="1">
    <source>
        <dbReference type="SAM" id="MobiDB-lite"/>
    </source>
</evidence>
<protein>
    <recommendedName>
        <fullName evidence="2">Ubiquitin-like domain-containing protein</fullName>
    </recommendedName>
</protein>
<evidence type="ECO:0000313" key="3">
    <source>
        <dbReference type="EMBL" id="CEL08184.1"/>
    </source>
</evidence>
<organism evidence="3 4">
    <name type="scientific">Aspergillus calidoustus</name>
    <dbReference type="NCBI Taxonomy" id="454130"/>
    <lineage>
        <taxon>Eukaryota</taxon>
        <taxon>Fungi</taxon>
        <taxon>Dikarya</taxon>
        <taxon>Ascomycota</taxon>
        <taxon>Pezizomycotina</taxon>
        <taxon>Eurotiomycetes</taxon>
        <taxon>Eurotiomycetidae</taxon>
        <taxon>Eurotiales</taxon>
        <taxon>Aspergillaceae</taxon>
        <taxon>Aspergillus</taxon>
        <taxon>Aspergillus subgen. Nidulantes</taxon>
    </lineage>
</organism>